<dbReference type="EC" id="3.1.3.12" evidence="6"/>
<comment type="cofactor">
    <cofactor evidence="6">
        <name>Mg(2+)</name>
        <dbReference type="ChEBI" id="CHEBI:18420"/>
    </cofactor>
</comment>
<dbReference type="OrthoDB" id="9816160at2"/>
<dbReference type="Gene3D" id="3.30.70.1020">
    <property type="entry name" value="Trehalose-6-phosphate phosphatase related protein, domain 2"/>
    <property type="match status" value="1"/>
</dbReference>
<reference evidence="7 8" key="1">
    <citation type="journal article" date="2014" name="Arch. Microbiol.">
        <title>Arthrobacter enclensis sp. nov., isolated from sediment sample.</title>
        <authorList>
            <person name="Dastager S.G."/>
            <person name="Liu Q."/>
            <person name="Tang S.K."/>
            <person name="Krishnamurthi S."/>
            <person name="Lee J.C."/>
            <person name="Li W.J."/>
        </authorList>
    </citation>
    <scope>NUCLEOTIDE SEQUENCE [LARGE SCALE GENOMIC DNA]</scope>
    <source>
        <strain evidence="7 8">NIO-1008</strain>
    </source>
</reference>
<evidence type="ECO:0000256" key="1">
    <source>
        <dbReference type="ARBA" id="ARBA00000500"/>
    </source>
</evidence>
<dbReference type="NCBIfam" id="TIGR00685">
    <property type="entry name" value="T6PP"/>
    <property type="match status" value="1"/>
</dbReference>
<evidence type="ECO:0000256" key="4">
    <source>
        <dbReference type="ARBA" id="ARBA00022801"/>
    </source>
</evidence>
<evidence type="ECO:0000256" key="2">
    <source>
        <dbReference type="ARBA" id="ARBA00005199"/>
    </source>
</evidence>
<comment type="caution">
    <text evidence="7">The sequence shown here is derived from an EMBL/GenBank/DDBJ whole genome shotgun (WGS) entry which is preliminary data.</text>
</comment>
<dbReference type="InterPro" id="IPR023214">
    <property type="entry name" value="HAD_sf"/>
</dbReference>
<sequence length="282" mass="28690">MTPEAPGAGTRLALTPELRAAVRQVAATDHLLVAMDFDGTMAPIVPHAGDARPLPRAAAAFAALAELPLTTTALISGRALASLREVASPPAKSLLIGSHGAEAWLGPGSTGLELDAEQQALLAEVRGILADITAEAPGTVLEDKPAGVVLHTRQAGDDVAEDAVAAARSLLEGRKGVFLKNGKRVLETSVVHASKGEAVAFLRQVAGASAVLFAGDDTTDEDAFGRLGQGDVGVKVGLDFTQAQYRVEAPVHVAELLEALLRERSAAVAAGGGAVEDGAAGR</sequence>
<dbReference type="GO" id="GO:0046872">
    <property type="term" value="F:metal ion binding"/>
    <property type="evidence" value="ECO:0007669"/>
    <property type="project" value="UniProtKB-KW"/>
</dbReference>
<keyword evidence="6" id="KW-0479">Metal-binding</keyword>
<evidence type="ECO:0000256" key="5">
    <source>
        <dbReference type="ARBA" id="ARBA00024179"/>
    </source>
</evidence>
<dbReference type="InterPro" id="IPR003337">
    <property type="entry name" value="Trehalose_PPase"/>
</dbReference>
<dbReference type="GO" id="GO:0004805">
    <property type="term" value="F:trehalose-phosphatase activity"/>
    <property type="evidence" value="ECO:0007669"/>
    <property type="project" value="UniProtKB-EC"/>
</dbReference>
<keyword evidence="8" id="KW-1185">Reference proteome</keyword>
<comment type="pathway">
    <text evidence="2 6">Glycan biosynthesis; trehalose biosynthesis.</text>
</comment>
<organism evidence="7 8">
    <name type="scientific">Pseudarthrobacter enclensis</name>
    <dbReference type="NCBI Taxonomy" id="993070"/>
    <lineage>
        <taxon>Bacteria</taxon>
        <taxon>Bacillati</taxon>
        <taxon>Actinomycetota</taxon>
        <taxon>Actinomycetes</taxon>
        <taxon>Micrococcales</taxon>
        <taxon>Micrococcaceae</taxon>
        <taxon>Pseudarthrobacter</taxon>
    </lineage>
</organism>
<comment type="function">
    <text evidence="5 6">Removes the phosphate from trehalose 6-phosphate to produce free trehalose.</text>
</comment>
<accession>A0A0V8I2V9</accession>
<evidence type="ECO:0000256" key="6">
    <source>
        <dbReference type="RuleBase" id="RU361117"/>
    </source>
</evidence>
<dbReference type="InterPro" id="IPR044651">
    <property type="entry name" value="OTSB-like"/>
</dbReference>
<dbReference type="GO" id="GO:0005992">
    <property type="term" value="P:trehalose biosynthetic process"/>
    <property type="evidence" value="ECO:0007669"/>
    <property type="project" value="UniProtKB-UniPathway"/>
</dbReference>
<name>A0A0V8I2V9_9MICC</name>
<dbReference type="STRING" id="993070.AS031_19225"/>
<dbReference type="RefSeq" id="WP_058269774.1">
    <property type="nucleotide sequence ID" value="NZ_FMAZ01000013.1"/>
</dbReference>
<dbReference type="InterPro" id="IPR006379">
    <property type="entry name" value="HAD-SF_hydro_IIB"/>
</dbReference>
<dbReference type="InterPro" id="IPR036412">
    <property type="entry name" value="HAD-like_sf"/>
</dbReference>
<dbReference type="EMBL" id="LNQM01000014">
    <property type="protein sequence ID" value="KSU69139.1"/>
    <property type="molecule type" value="Genomic_DNA"/>
</dbReference>
<comment type="catalytic activity">
    <reaction evidence="1 6">
        <text>alpha,alpha-trehalose 6-phosphate + H2O = alpha,alpha-trehalose + phosphate</text>
        <dbReference type="Rhea" id="RHEA:23420"/>
        <dbReference type="ChEBI" id="CHEBI:15377"/>
        <dbReference type="ChEBI" id="CHEBI:16551"/>
        <dbReference type="ChEBI" id="CHEBI:43474"/>
        <dbReference type="ChEBI" id="CHEBI:58429"/>
        <dbReference type="EC" id="3.1.3.12"/>
    </reaction>
</comment>
<dbReference type="Proteomes" id="UP000053199">
    <property type="component" value="Unassembled WGS sequence"/>
</dbReference>
<comment type="similarity">
    <text evidence="3 6">Belongs to the trehalose phosphatase family.</text>
</comment>
<evidence type="ECO:0000313" key="7">
    <source>
        <dbReference type="EMBL" id="KSU69139.1"/>
    </source>
</evidence>
<dbReference type="PANTHER" id="PTHR43768">
    <property type="entry name" value="TREHALOSE 6-PHOSPHATE PHOSPHATASE"/>
    <property type="match status" value="1"/>
</dbReference>
<keyword evidence="6" id="KW-0460">Magnesium</keyword>
<dbReference type="AlphaFoldDB" id="A0A0V8I2V9"/>
<dbReference type="NCBIfam" id="TIGR01484">
    <property type="entry name" value="HAD-SF-IIB"/>
    <property type="match status" value="1"/>
</dbReference>
<proteinExistence type="inferred from homology"/>
<dbReference type="PANTHER" id="PTHR43768:SF3">
    <property type="entry name" value="TREHALOSE 6-PHOSPHATE PHOSPHATASE"/>
    <property type="match status" value="1"/>
</dbReference>
<dbReference type="UniPathway" id="UPA00299"/>
<gene>
    <name evidence="7" type="ORF">AS031_19225</name>
</gene>
<evidence type="ECO:0000256" key="3">
    <source>
        <dbReference type="ARBA" id="ARBA00008770"/>
    </source>
</evidence>
<dbReference type="Pfam" id="PF02358">
    <property type="entry name" value="Trehalose_PPase"/>
    <property type="match status" value="1"/>
</dbReference>
<dbReference type="Gene3D" id="3.40.50.1000">
    <property type="entry name" value="HAD superfamily/HAD-like"/>
    <property type="match status" value="1"/>
</dbReference>
<protein>
    <recommendedName>
        <fullName evidence="6">Trehalose 6-phosphate phosphatase</fullName>
        <ecNumber evidence="6">3.1.3.12</ecNumber>
    </recommendedName>
</protein>
<evidence type="ECO:0000313" key="8">
    <source>
        <dbReference type="Proteomes" id="UP000053199"/>
    </source>
</evidence>
<dbReference type="SUPFAM" id="SSF56784">
    <property type="entry name" value="HAD-like"/>
    <property type="match status" value="1"/>
</dbReference>
<keyword evidence="4 6" id="KW-0378">Hydrolase</keyword>